<keyword evidence="3" id="KW-0639">Primosome</keyword>
<keyword evidence="7" id="KW-0411">Iron-sulfur</keyword>
<keyword evidence="4" id="KW-0235">DNA replication</keyword>
<dbReference type="EMBL" id="AUZZ01003762">
    <property type="protein sequence ID" value="EQD56057.1"/>
    <property type="molecule type" value="Genomic_DNA"/>
</dbReference>
<organism evidence="9">
    <name type="scientific">mine drainage metagenome</name>
    <dbReference type="NCBI Taxonomy" id="410659"/>
    <lineage>
        <taxon>unclassified sequences</taxon>
        <taxon>metagenomes</taxon>
        <taxon>ecological metagenomes</taxon>
    </lineage>
</organism>
<dbReference type="SUPFAM" id="SSF140914">
    <property type="entry name" value="PriB N-terminal domain-like"/>
    <property type="match status" value="1"/>
</dbReference>
<comment type="cofactor">
    <cofactor evidence="1">
        <name>[4Fe-4S] cluster</name>
        <dbReference type="ChEBI" id="CHEBI:49883"/>
    </cofactor>
</comment>
<feature type="domain" description="DNA primase large subunit C-terminal" evidence="8">
    <location>
        <begin position="63"/>
        <end position="131"/>
    </location>
</feature>
<dbReference type="GO" id="GO:0006269">
    <property type="term" value="P:DNA replication, synthesis of primer"/>
    <property type="evidence" value="ECO:0007669"/>
    <property type="project" value="UniProtKB-KW"/>
</dbReference>
<evidence type="ECO:0000256" key="2">
    <source>
        <dbReference type="ARBA" id="ARBA00022485"/>
    </source>
</evidence>
<name>T1AFY6_9ZZZZ</name>
<proteinExistence type="predicted"/>
<keyword evidence="6" id="KW-0408">Iron</keyword>
<dbReference type="Pfam" id="PF04104">
    <property type="entry name" value="DNA_primase_lrg"/>
    <property type="match status" value="1"/>
</dbReference>
<keyword evidence="9" id="KW-0548">Nucleotidyltransferase</keyword>
<reference evidence="9" key="1">
    <citation type="submission" date="2013-08" db="EMBL/GenBank/DDBJ databases">
        <authorList>
            <person name="Mendez C."/>
            <person name="Richter M."/>
            <person name="Ferrer M."/>
            <person name="Sanchez J."/>
        </authorList>
    </citation>
    <scope>NUCLEOTIDE SEQUENCE</scope>
</reference>
<evidence type="ECO:0000256" key="7">
    <source>
        <dbReference type="ARBA" id="ARBA00023014"/>
    </source>
</evidence>
<evidence type="ECO:0000313" key="9">
    <source>
        <dbReference type="EMBL" id="EQD56057.1"/>
    </source>
</evidence>
<evidence type="ECO:0000256" key="6">
    <source>
        <dbReference type="ARBA" id="ARBA00023004"/>
    </source>
</evidence>
<dbReference type="InterPro" id="IPR007238">
    <property type="entry name" value="DNA_primase_lsu_euk/arc"/>
</dbReference>
<dbReference type="GO" id="GO:0046872">
    <property type="term" value="F:metal ion binding"/>
    <property type="evidence" value="ECO:0007669"/>
    <property type="project" value="UniProtKB-KW"/>
</dbReference>
<reference evidence="9" key="2">
    <citation type="journal article" date="2014" name="ISME J.">
        <title>Microbial stratification in low pH oxic and suboxic macroscopic growths along an acid mine drainage.</title>
        <authorList>
            <person name="Mendez-Garcia C."/>
            <person name="Mesa V."/>
            <person name="Sprenger R.R."/>
            <person name="Richter M."/>
            <person name="Diez M.S."/>
            <person name="Solano J."/>
            <person name="Bargiela R."/>
            <person name="Golyshina O.V."/>
            <person name="Manteca A."/>
            <person name="Ramos J.L."/>
            <person name="Gallego J.R."/>
            <person name="Llorente I."/>
            <person name="Martins Dos Santos V.A."/>
            <person name="Jensen O.N."/>
            <person name="Pelaez A.I."/>
            <person name="Sanchez J."/>
            <person name="Ferrer M."/>
        </authorList>
    </citation>
    <scope>NUCLEOTIDE SEQUENCE</scope>
</reference>
<dbReference type="PANTHER" id="PTHR10537:SF3">
    <property type="entry name" value="DNA PRIMASE LARGE SUBUNIT"/>
    <property type="match status" value="1"/>
</dbReference>
<keyword evidence="2" id="KW-0004">4Fe-4S</keyword>
<evidence type="ECO:0000256" key="5">
    <source>
        <dbReference type="ARBA" id="ARBA00022723"/>
    </source>
</evidence>
<dbReference type="GO" id="GO:0006270">
    <property type="term" value="P:DNA replication initiation"/>
    <property type="evidence" value="ECO:0007669"/>
    <property type="project" value="TreeGrafter"/>
</dbReference>
<dbReference type="InterPro" id="IPR058560">
    <property type="entry name" value="DNA_primase_C"/>
</dbReference>
<evidence type="ECO:0000256" key="1">
    <source>
        <dbReference type="ARBA" id="ARBA00001966"/>
    </source>
</evidence>
<gene>
    <name evidence="9" type="ORF">B2A_05412</name>
</gene>
<keyword evidence="5" id="KW-0479">Metal-binding</keyword>
<dbReference type="AlphaFoldDB" id="T1AFY6"/>
<dbReference type="GO" id="GO:1990077">
    <property type="term" value="C:primosome complex"/>
    <property type="evidence" value="ECO:0007669"/>
    <property type="project" value="UniProtKB-KW"/>
</dbReference>
<evidence type="ECO:0000256" key="4">
    <source>
        <dbReference type="ARBA" id="ARBA00022705"/>
    </source>
</evidence>
<dbReference type="EC" id="2.7.7.-" evidence="9"/>
<sequence>MVLTEGEILKRVIKEAIGAFIRDRVDIIEKEKALELFSGHESMMETLSKKALNIKIEAEMGPIDTEAFPPCIRHYISDIQNGINLPHMGRFAMVSFLNKVGMKQEDIMAIFGTVPDFNARITEYQVRHIMG</sequence>
<accession>T1AFY6</accession>
<comment type="caution">
    <text evidence="9">The sequence shown here is derived from an EMBL/GenBank/DDBJ whole genome shotgun (WGS) entry which is preliminary data.</text>
</comment>
<keyword evidence="9" id="KW-0808">Transferase</keyword>
<dbReference type="GO" id="GO:0051539">
    <property type="term" value="F:4 iron, 4 sulfur cluster binding"/>
    <property type="evidence" value="ECO:0007669"/>
    <property type="project" value="UniProtKB-KW"/>
</dbReference>
<protein>
    <submittedName>
        <fullName evidence="9">DNA primase large subunit</fullName>
        <ecNumber evidence="9">2.7.7.-</ecNumber>
    </submittedName>
</protein>
<dbReference type="GO" id="GO:0016779">
    <property type="term" value="F:nucleotidyltransferase activity"/>
    <property type="evidence" value="ECO:0007669"/>
    <property type="project" value="UniProtKB-KW"/>
</dbReference>
<evidence type="ECO:0000256" key="3">
    <source>
        <dbReference type="ARBA" id="ARBA00022515"/>
    </source>
</evidence>
<evidence type="ECO:0000259" key="8">
    <source>
        <dbReference type="Pfam" id="PF04104"/>
    </source>
</evidence>
<feature type="non-terminal residue" evidence="9">
    <location>
        <position position="131"/>
    </location>
</feature>
<dbReference type="PANTHER" id="PTHR10537">
    <property type="entry name" value="DNA PRIMASE LARGE SUBUNIT"/>
    <property type="match status" value="1"/>
</dbReference>